<dbReference type="EMBL" id="AMQN01009986">
    <property type="status" value="NOT_ANNOTATED_CDS"/>
    <property type="molecule type" value="Genomic_DNA"/>
</dbReference>
<accession>R7U8X7</accession>
<dbReference type="EnsemblMetazoa" id="CapteT156959">
    <property type="protein sequence ID" value="CapteP156959"/>
    <property type="gene ID" value="CapteG156959"/>
</dbReference>
<keyword evidence="3" id="KW-0677">Repeat</keyword>
<dbReference type="AlphaFoldDB" id="R7U8X7"/>
<sequence>MEYTGSSYKGDYKNGRLEGKGNYNFPTKTQYEGEMKDGMFHGNGTLYFPNGSKYEAKWNEGIAIEGRYTFADGLKYEEEDWEYCDGYDRRFYTEIKDNLKPSGRSQLTNRVPPRDIPDGCYDCGDGFYDPNTRVVNGYNNKFLRNADEDEHEWIVQTCRKGWDENVGFQAKPKI</sequence>
<evidence type="ECO:0000256" key="3">
    <source>
        <dbReference type="ARBA" id="ARBA00022737"/>
    </source>
</evidence>
<dbReference type="Gene3D" id="2.20.110.10">
    <property type="entry name" value="Histone H3 K4-specific methyltransferase SET7/9 N-terminal domain"/>
    <property type="match status" value="1"/>
</dbReference>
<dbReference type="InterPro" id="IPR003409">
    <property type="entry name" value="MORN"/>
</dbReference>
<evidence type="ECO:0000256" key="2">
    <source>
        <dbReference type="ARBA" id="ARBA00016322"/>
    </source>
</evidence>
<evidence type="ECO:0000256" key="1">
    <source>
        <dbReference type="ARBA" id="ARBA00004230"/>
    </source>
</evidence>
<reference evidence="7 9" key="2">
    <citation type="journal article" date="2013" name="Nature">
        <title>Insights into bilaterian evolution from three spiralian genomes.</title>
        <authorList>
            <person name="Simakov O."/>
            <person name="Marletaz F."/>
            <person name="Cho S.J."/>
            <person name="Edsinger-Gonzales E."/>
            <person name="Havlak P."/>
            <person name="Hellsten U."/>
            <person name="Kuo D.H."/>
            <person name="Larsson T."/>
            <person name="Lv J."/>
            <person name="Arendt D."/>
            <person name="Savage R."/>
            <person name="Osoegawa K."/>
            <person name="de Jong P."/>
            <person name="Grimwood J."/>
            <person name="Chapman J.A."/>
            <person name="Shapiro H."/>
            <person name="Aerts A."/>
            <person name="Otillar R.P."/>
            <person name="Terry A.Y."/>
            <person name="Boore J.L."/>
            <person name="Grigoriev I.V."/>
            <person name="Lindberg D.R."/>
            <person name="Seaver E.C."/>
            <person name="Weisblat D.A."/>
            <person name="Putnam N.H."/>
            <person name="Rokhsar D.S."/>
        </authorList>
    </citation>
    <scope>NUCLEOTIDE SEQUENCE</scope>
    <source>
        <strain evidence="7 9">I ESC-2004</strain>
    </source>
</reference>
<dbReference type="SMART" id="SM00698">
    <property type="entry name" value="MORN"/>
    <property type="match status" value="2"/>
</dbReference>
<dbReference type="OrthoDB" id="300500at2759"/>
<keyword evidence="6" id="KW-0966">Cell projection</keyword>
<evidence type="ECO:0000313" key="7">
    <source>
        <dbReference type="EMBL" id="ELT99580.1"/>
    </source>
</evidence>
<dbReference type="Pfam" id="PF02493">
    <property type="entry name" value="MORN"/>
    <property type="match status" value="3"/>
</dbReference>
<dbReference type="PANTHER" id="PTHR46437:SF1">
    <property type="entry name" value="MORN REPEAT-CONTAINING PROTEIN 5"/>
    <property type="match status" value="1"/>
</dbReference>
<organism evidence="7">
    <name type="scientific">Capitella teleta</name>
    <name type="common">Polychaete worm</name>
    <dbReference type="NCBI Taxonomy" id="283909"/>
    <lineage>
        <taxon>Eukaryota</taxon>
        <taxon>Metazoa</taxon>
        <taxon>Spiralia</taxon>
        <taxon>Lophotrochozoa</taxon>
        <taxon>Annelida</taxon>
        <taxon>Polychaeta</taxon>
        <taxon>Sedentaria</taxon>
        <taxon>Scolecida</taxon>
        <taxon>Capitellidae</taxon>
        <taxon>Capitella</taxon>
    </lineage>
</organism>
<dbReference type="InterPro" id="IPR042814">
    <property type="entry name" value="Morn5"/>
</dbReference>
<proteinExistence type="predicted"/>
<name>R7U8X7_CAPTE</name>
<evidence type="ECO:0000256" key="5">
    <source>
        <dbReference type="ARBA" id="ARBA00023069"/>
    </source>
</evidence>
<evidence type="ECO:0000313" key="9">
    <source>
        <dbReference type="Proteomes" id="UP000014760"/>
    </source>
</evidence>
<keyword evidence="4" id="KW-0282">Flagellum</keyword>
<gene>
    <name evidence="7" type="ORF">CAPTEDRAFT_156959</name>
</gene>
<reference evidence="9" key="1">
    <citation type="submission" date="2012-12" db="EMBL/GenBank/DDBJ databases">
        <authorList>
            <person name="Hellsten U."/>
            <person name="Grimwood J."/>
            <person name="Chapman J.A."/>
            <person name="Shapiro H."/>
            <person name="Aerts A."/>
            <person name="Otillar R.P."/>
            <person name="Terry A.Y."/>
            <person name="Boore J.L."/>
            <person name="Simakov O."/>
            <person name="Marletaz F."/>
            <person name="Cho S.-J."/>
            <person name="Edsinger-Gonzales E."/>
            <person name="Havlak P."/>
            <person name="Kuo D.-H."/>
            <person name="Larsson T."/>
            <person name="Lv J."/>
            <person name="Arendt D."/>
            <person name="Savage R."/>
            <person name="Osoegawa K."/>
            <person name="de Jong P."/>
            <person name="Lindberg D.R."/>
            <person name="Seaver E.C."/>
            <person name="Weisblat D.A."/>
            <person name="Putnam N.H."/>
            <person name="Grigoriev I.V."/>
            <person name="Rokhsar D.S."/>
        </authorList>
    </citation>
    <scope>NUCLEOTIDE SEQUENCE</scope>
    <source>
        <strain evidence="9">I ESC-2004</strain>
    </source>
</reference>
<dbReference type="EMBL" id="KB306751">
    <property type="protein sequence ID" value="ELT99580.1"/>
    <property type="molecule type" value="Genomic_DNA"/>
</dbReference>
<dbReference type="Proteomes" id="UP000014760">
    <property type="component" value="Unassembled WGS sequence"/>
</dbReference>
<dbReference type="STRING" id="283909.R7U8X7"/>
<dbReference type="GO" id="GO:0031514">
    <property type="term" value="C:motile cilium"/>
    <property type="evidence" value="ECO:0007669"/>
    <property type="project" value="UniProtKB-SubCell"/>
</dbReference>
<evidence type="ECO:0000256" key="4">
    <source>
        <dbReference type="ARBA" id="ARBA00022846"/>
    </source>
</evidence>
<evidence type="ECO:0000256" key="6">
    <source>
        <dbReference type="ARBA" id="ARBA00023273"/>
    </source>
</evidence>
<evidence type="ECO:0000313" key="8">
    <source>
        <dbReference type="EnsemblMetazoa" id="CapteP156959"/>
    </source>
</evidence>
<reference evidence="8" key="3">
    <citation type="submission" date="2015-06" db="UniProtKB">
        <authorList>
            <consortium name="EnsemblMetazoa"/>
        </authorList>
    </citation>
    <scope>IDENTIFICATION</scope>
</reference>
<dbReference type="PANTHER" id="PTHR46437">
    <property type="entry name" value="MORN REPEAT-CONTAINING PROTEIN 5"/>
    <property type="match status" value="1"/>
</dbReference>
<dbReference type="OMA" id="NGRMEGK"/>
<keyword evidence="9" id="KW-1185">Reference proteome</keyword>
<dbReference type="SUPFAM" id="SSF82185">
    <property type="entry name" value="Histone H3 K4-specific methyltransferase SET7/9 N-terminal domain"/>
    <property type="match status" value="1"/>
</dbReference>
<comment type="subcellular location">
    <subcellularLocation>
        <location evidence="1">Cell projection</location>
        <location evidence="1">Cilium</location>
        <location evidence="1">Flagellum</location>
    </subcellularLocation>
</comment>
<protein>
    <recommendedName>
        <fullName evidence="2">MORN repeat-containing protein 5</fullName>
    </recommendedName>
</protein>
<dbReference type="HOGENOM" id="CLU_117237_0_0_1"/>
<keyword evidence="5" id="KW-0969">Cilium</keyword>